<dbReference type="PANTHER" id="PTHR32305:SF15">
    <property type="entry name" value="PROTEIN RHSA-RELATED"/>
    <property type="match status" value="1"/>
</dbReference>
<dbReference type="PANTHER" id="PTHR32305">
    <property type="match status" value="1"/>
</dbReference>
<dbReference type="KEGG" id="sesp:BN6_33260"/>
<dbReference type="Pfam" id="PF05593">
    <property type="entry name" value="RHS_repeat"/>
    <property type="match status" value="1"/>
</dbReference>
<keyword evidence="3" id="KW-1185">Reference proteome</keyword>
<sequence>MSPPRGGARPRALIILSLLLIAPLLPVITAAPAAATPAAAPVAQPKRVTEAPDIPSARLAARLSGRRVEALSERSESTTTWANPSGTLTSELSSGPQRFQRDGKWVDVDLTLRAQTDGSVAAPAHPRGARLAGAGGTRAKALGAAEPARDLVTLGSGTEAITLQWPGGLPAPRLDGPTATYPDAVPGADVVVSMTRDGFEQFVDIKQRPAGPVSYTLPLKAEGLVATAQAEGGVAFTDRKSGRQVATMPAPVMWDSTVDERSGEHTRRAPVRMTVEQRGGTIELGLSPDPAFLADPATTFPVRVDPSMTRLGNVFDTFVESDVTTDESGSVDLKIGWPGTYDDAAHTKKTVARSFVTWNTAPISRALVTDAKLRLFNYHSWSCDQREWQVWAADEATSTTRWTNQPAMLTKHASPTETRRSGGTCNNPGYSTVDVTSLVAYWAGTQRPQSSMGLRAGNEADTSGWKRFYSGNAAANQIPTLEVTYNYRPKDGTDAQAGPPFFSYGGEFRVNTTTPTLRVRTGDADNDKLRATFEVQNSAGTVVDTQVVNDVPAGQVATATVATGKLTNGQTYKFRTTAFDGTHWSTTWSPFTSFVVDTTNPSAPTGLNSTDYPSTQWVKGGGQPGTFTATPPAADHHWLEWSFDGDTWTKVPTGGAVGTVSFTATPPKDGTHTLKVRSVDRADNRSEAVNYTFHAGPGGFDTPSDGTHTARRVAVAVEADSKYDQATLLWRRSDADPWTTVTPGHVTKDGQALTSWPVAMTAGRTPTLVWTATDTVTPDGAIQVKADFTGPNSAQGATEPLKLVVDRDADGATSEEIGPGAVNLLTGNHSLESNDASFFGLSFTRSADSRAPHAGSAQEGQAAILGDEWMSGISAESGKSQYTHIRRTTDTALDVVLEDGSAVSFTANATSTGWVPQIGEESLTLTGGFGAGFTLTDTIGTVTTFGKVDAAAVTWQVTSSLVNGLTDSTTVVVSEKVVVNGTTLARPKRLIAPGAATAASCQTTPAAQGCRVLEFGYATATTATGSALGDYAGQLRELTLWATPPGGTASTATVVSAYAYDDQGRLREVWDPRISPALKTGYDYDAAGRVTTLTPPGLLPWTFVYGSAGGSATSGDGMLLKVTRPALQQGSRDVVSGTSVTTLVYGVPTTGSAAPRQLGTTEVRTWGQHQAPTDATAIFPADSVPTSSTGSDLPANGYGRATVYYLDPSGERVNTADPAGNITTSEYDKFGNLVRDLTAANRALATSTDARLTALGIAGLSSAERAELLSSRFTYSPDGTRKVEELGPLHHIGLVNALVDGTTTVAAAGSRVAARTRTVTEYDTGRPTDGSATVRDQVTAVTVGAQLREQPVLHADTRVTATGFDWTKGVATSTTQDPGGLAITTSTQYDAQGRVVKTLAPDSTGTDAGTTVTSYYTGTGTGPCAGRPEWSGLTCSTGPGGAITGGGTNPSALPEKTTEYGLFGQVTKLVETANGSTRTATTTHDPAGRVTLVSITGSAGTAIPDVATGYDPATGAVTSTTSTTGGTITRVKDKLGRQVSYTDADNGVSTAEYDLLNRPVRETESTPANALSSYDTSIDPRGVVTGRTDSVAGQFGTRYDANGSVSEQRLPGGHTMRQSADPTGQAVSRVYTRDSDGAVLLSDSVTLSVHGERLSHVGSPGRVSSQTYQYDAVGRLAGVDDTTDAVCTRRTYTFDKHSNRKSLTTAAAVPDAPCPTSGGTQKTHTHDSADRLVDTGVVYDAFGRTTALPGGSTFAYYANDLAQRATAGDRRQTWTLDTGSRVRTSATESNVGGTWQPTGTKVNHYDGDSDSPRWIVENSNGDITRNVLAPSEGLAATTGTAGTVLQLTNLHDDVVVALPLTAGQAPTVQNSDEFGNQNSGARYGYLGTHLRSAEALGGVVLMGVRLYSPSLGRFLQTDPVAGGSANAYDYANQDPVNNQDLDGRLWSRQFSRCNATACAGMQRVCDGNRCSMQWWFRFRGMWAWAYIRAGFGYSFTANGWRIGGGRYSHGELGMYTFHGSWYSNLASRARGGYHCWGFWTCYLGPWDRMTFSASGTLTLYGRFGYWYVGMIW</sequence>
<evidence type="ECO:0000256" key="1">
    <source>
        <dbReference type="SAM" id="MobiDB-lite"/>
    </source>
</evidence>
<dbReference type="HOGENOM" id="CLU_000577_0_0_11"/>
<dbReference type="NCBIfam" id="TIGR03696">
    <property type="entry name" value="Rhs_assc_core"/>
    <property type="match status" value="1"/>
</dbReference>
<dbReference type="InterPro" id="IPR031325">
    <property type="entry name" value="RHS_repeat"/>
</dbReference>
<feature type="region of interest" description="Disordered" evidence="1">
    <location>
        <begin position="1782"/>
        <end position="1810"/>
    </location>
</feature>
<accession>K0JSI0</accession>
<dbReference type="PATRIC" id="fig|1179773.3.peg.3329"/>
<organism evidence="2 3">
    <name type="scientific">Saccharothrix espanaensis (strain ATCC 51144 / DSM 44229 / JCM 9112 / NBRC 15066 / NRRL 15764)</name>
    <dbReference type="NCBI Taxonomy" id="1179773"/>
    <lineage>
        <taxon>Bacteria</taxon>
        <taxon>Bacillati</taxon>
        <taxon>Actinomycetota</taxon>
        <taxon>Actinomycetes</taxon>
        <taxon>Pseudonocardiales</taxon>
        <taxon>Pseudonocardiaceae</taxon>
        <taxon>Saccharothrix</taxon>
    </lineage>
</organism>
<feature type="region of interest" description="Disordered" evidence="1">
    <location>
        <begin position="1602"/>
        <end position="1625"/>
    </location>
</feature>
<feature type="compositionally biased region" description="Polar residues" evidence="1">
    <location>
        <begin position="1782"/>
        <end position="1801"/>
    </location>
</feature>
<dbReference type="InterPro" id="IPR050708">
    <property type="entry name" value="T6SS_VgrG/RHS"/>
</dbReference>
<feature type="compositionally biased region" description="Polar residues" evidence="1">
    <location>
        <begin position="1616"/>
        <end position="1625"/>
    </location>
</feature>
<dbReference type="Gene3D" id="2.180.10.10">
    <property type="entry name" value="RHS repeat-associated core"/>
    <property type="match status" value="2"/>
</dbReference>
<reference evidence="2 3" key="1">
    <citation type="journal article" date="2012" name="BMC Genomics">
        <title>Complete genome sequence of Saccharothrix espanaensis DSM 44229T and comparison to the other completely sequenced Pseudonocardiaceae.</title>
        <authorList>
            <person name="Strobel T."/>
            <person name="Al-Dilaimi A."/>
            <person name="Blom J."/>
            <person name="Gessner A."/>
            <person name="Kalinowski J."/>
            <person name="Luzhetska M."/>
            <person name="Puhler A."/>
            <person name="Szczepanowski R."/>
            <person name="Bechthold A."/>
            <person name="Ruckert C."/>
        </authorList>
    </citation>
    <scope>NUCLEOTIDE SEQUENCE [LARGE SCALE GENOMIC DNA]</scope>
    <source>
        <strain evidence="3">ATCC 51144 / DSM 44229 / JCM 9112 / NBRC 15066 / NRRL 15764</strain>
    </source>
</reference>
<dbReference type="Proteomes" id="UP000006281">
    <property type="component" value="Chromosome"/>
</dbReference>
<dbReference type="BioCyc" id="SESP1179773:BN6_RS16165-MONOMER"/>
<protein>
    <submittedName>
        <fullName evidence="2">Uncharacterized protein</fullName>
    </submittedName>
</protein>
<evidence type="ECO:0000313" key="3">
    <source>
        <dbReference type="Proteomes" id="UP000006281"/>
    </source>
</evidence>
<dbReference type="eggNOG" id="COG3209">
    <property type="taxonomic scope" value="Bacteria"/>
</dbReference>
<name>K0JSI0_SACES</name>
<feature type="region of interest" description="Disordered" evidence="1">
    <location>
        <begin position="68"/>
        <end position="100"/>
    </location>
</feature>
<proteinExistence type="predicted"/>
<gene>
    <name evidence="2" type="ordered locus">BN6_33260</name>
</gene>
<dbReference type="NCBIfam" id="NF033679">
    <property type="entry name" value="DNRLRE_dom"/>
    <property type="match status" value="1"/>
</dbReference>
<feature type="compositionally biased region" description="Polar residues" evidence="1">
    <location>
        <begin position="77"/>
        <end position="97"/>
    </location>
</feature>
<evidence type="ECO:0000313" key="2">
    <source>
        <dbReference type="EMBL" id="CCH30630.1"/>
    </source>
</evidence>
<dbReference type="STRING" id="1179773.BN6_33260"/>
<feature type="region of interest" description="Disordered" evidence="1">
    <location>
        <begin position="1708"/>
        <end position="1727"/>
    </location>
</feature>
<dbReference type="InterPro" id="IPR022385">
    <property type="entry name" value="Rhs_assc_core"/>
</dbReference>
<dbReference type="EMBL" id="HE804045">
    <property type="protein sequence ID" value="CCH30630.1"/>
    <property type="molecule type" value="Genomic_DNA"/>
</dbReference>